<evidence type="ECO:0000313" key="2">
    <source>
        <dbReference type="Proteomes" id="UP001498398"/>
    </source>
</evidence>
<comment type="caution">
    <text evidence="1">The sequence shown here is derived from an EMBL/GenBank/DDBJ whole genome shotgun (WGS) entry which is preliminary data.</text>
</comment>
<sequence length="138" mass="15832">MGWREVTWSSPSVPDAVIDTLPELQWFREQAVRLTSLDHPLPTFCGIELEARRNEFLDEFQALLNEIREVEDYLETAAVKGSKNKLYSMDDARATGECSFTLSRLLTLLGQFRKMRKAFDDILLLSTAALLYLSDRVD</sequence>
<protein>
    <submittedName>
        <fullName evidence="1">Uncharacterized protein</fullName>
    </submittedName>
</protein>
<reference evidence="1 2" key="1">
    <citation type="submission" date="2024-01" db="EMBL/GenBank/DDBJ databases">
        <title>A draft genome for the cacao thread blight pathogen Marasmiellus scandens.</title>
        <authorList>
            <person name="Baruah I.K."/>
            <person name="Leung J."/>
            <person name="Bukari Y."/>
            <person name="Amoako-Attah I."/>
            <person name="Meinhardt L.W."/>
            <person name="Bailey B.A."/>
            <person name="Cohen S.P."/>
        </authorList>
    </citation>
    <scope>NUCLEOTIDE SEQUENCE [LARGE SCALE GENOMIC DNA]</scope>
    <source>
        <strain evidence="1 2">GH-19</strain>
    </source>
</reference>
<keyword evidence="2" id="KW-1185">Reference proteome</keyword>
<evidence type="ECO:0000313" key="1">
    <source>
        <dbReference type="EMBL" id="KAK7434811.1"/>
    </source>
</evidence>
<gene>
    <name evidence="1" type="ORF">VKT23_019998</name>
</gene>
<dbReference type="Proteomes" id="UP001498398">
    <property type="component" value="Unassembled WGS sequence"/>
</dbReference>
<accession>A0ABR1ILE6</accession>
<dbReference type="EMBL" id="JBANRG010000116">
    <property type="protein sequence ID" value="KAK7434811.1"/>
    <property type="molecule type" value="Genomic_DNA"/>
</dbReference>
<organism evidence="1 2">
    <name type="scientific">Marasmiellus scandens</name>
    <dbReference type="NCBI Taxonomy" id="2682957"/>
    <lineage>
        <taxon>Eukaryota</taxon>
        <taxon>Fungi</taxon>
        <taxon>Dikarya</taxon>
        <taxon>Basidiomycota</taxon>
        <taxon>Agaricomycotina</taxon>
        <taxon>Agaricomycetes</taxon>
        <taxon>Agaricomycetidae</taxon>
        <taxon>Agaricales</taxon>
        <taxon>Marasmiineae</taxon>
        <taxon>Omphalotaceae</taxon>
        <taxon>Marasmiellus</taxon>
    </lineage>
</organism>
<name>A0ABR1ILE6_9AGAR</name>
<proteinExistence type="predicted"/>